<evidence type="ECO:0000313" key="3">
    <source>
        <dbReference type="EMBL" id="OWV33810.1"/>
    </source>
</evidence>
<dbReference type="PANTHER" id="PTHR42776">
    <property type="entry name" value="SERINE PEPTIDASE S9 FAMILY MEMBER"/>
    <property type="match status" value="1"/>
</dbReference>
<dbReference type="SUPFAM" id="SSF82171">
    <property type="entry name" value="DPP6 N-terminal domain-like"/>
    <property type="match status" value="1"/>
</dbReference>
<reference evidence="4" key="1">
    <citation type="submission" date="2017-05" db="EMBL/GenBank/DDBJ databases">
        <authorList>
            <person name="Lin X."/>
        </authorList>
    </citation>
    <scope>NUCLEOTIDE SEQUENCE [LARGE SCALE GENOMIC DNA]</scope>
    <source>
        <strain evidence="4">JLT2012</strain>
    </source>
</reference>
<organism evidence="3 4">
    <name type="scientific">Pacificimonas flava</name>
    <dbReference type="NCBI Taxonomy" id="1234595"/>
    <lineage>
        <taxon>Bacteria</taxon>
        <taxon>Pseudomonadati</taxon>
        <taxon>Pseudomonadota</taxon>
        <taxon>Alphaproteobacteria</taxon>
        <taxon>Sphingomonadales</taxon>
        <taxon>Sphingosinicellaceae</taxon>
        <taxon>Pacificimonas</taxon>
    </lineage>
</organism>
<sequence>MTSKAEKVKLSEGVDAPAKAAHPAGKQGALVMTRFTRWCAGGLAALFSALTPALAADQPEDINARFGIMPSATGMRLSPDGTHVSFIDHSRGYEGLKIANVETGEIIPLIRSDGEVRMTSCLWLNNDRLGCQMLGSSNVDGKLVGYQRFLAIDKNGENTRQLGQRATARHVGLNQFGGQLIDILPDDPEHILMSLEQLRTSRTGSQIGSEEEGFTVQRVDVDNNRMAKVVGPIDRAAFFATDTKGEVRIFGEYSGHSDQRYGPVMELHVREPGGHGWTRLAETSLSDYAALEFEGFSSDGDEVYVRIPYEGHLALARLPIDGSRAPEIVWSNPNYDAGGLVTFGPNKRPVGVSWADEGNHIEFFDQELAQLQNSLIAALGGDMEVSLIDESWDGQRILLVASSDTKPGTYYLFDRSAGELRPLMDIRPWLKNVALGSRQPISYPAADGAEIPAYLTLPPGKTMEAGPMPLLVMPHGGPSARDYWGFDWLAQTFAAQGFAVIQPNYRGSTGFGAQWSGRNAYQDWEIAISDITDAARWAIGEGLTTQDRTGILGWSYGGYAALQSAAIDPDLFQAVVAIAPVTDLQQLKDDMIGFMQYDLRAMSIGTGPHLVEGSPRRQAEHIEAPVLLFHGTKDTNVLVSHSRRMADRLEKLGKPVDYVEFDDLDHQLPQSEARIEMLEKSASFLKRELGAP</sequence>
<comment type="caution">
    <text evidence="3">The sequence shown here is derived from an EMBL/GenBank/DDBJ whole genome shotgun (WGS) entry which is preliminary data.</text>
</comment>
<dbReference type="Gene3D" id="3.40.50.1820">
    <property type="entry name" value="alpha/beta hydrolase"/>
    <property type="match status" value="1"/>
</dbReference>
<keyword evidence="1" id="KW-0378">Hydrolase</keyword>
<keyword evidence="4" id="KW-1185">Reference proteome</keyword>
<dbReference type="GO" id="GO:0006508">
    <property type="term" value="P:proteolysis"/>
    <property type="evidence" value="ECO:0007669"/>
    <property type="project" value="InterPro"/>
</dbReference>
<dbReference type="Pfam" id="PF00326">
    <property type="entry name" value="Peptidase_S9"/>
    <property type="match status" value="1"/>
</dbReference>
<dbReference type="PANTHER" id="PTHR42776:SF27">
    <property type="entry name" value="DIPEPTIDYL PEPTIDASE FAMILY MEMBER 6"/>
    <property type="match status" value="1"/>
</dbReference>
<dbReference type="AlphaFoldDB" id="A0A219B615"/>
<dbReference type="EMBL" id="NFZT01000001">
    <property type="protein sequence ID" value="OWV33810.1"/>
    <property type="molecule type" value="Genomic_DNA"/>
</dbReference>
<evidence type="ECO:0000256" key="1">
    <source>
        <dbReference type="ARBA" id="ARBA00022801"/>
    </source>
</evidence>
<dbReference type="Proteomes" id="UP000198462">
    <property type="component" value="Unassembled WGS sequence"/>
</dbReference>
<dbReference type="InterPro" id="IPR001375">
    <property type="entry name" value="Peptidase_S9_cat"/>
</dbReference>
<proteinExistence type="predicted"/>
<gene>
    <name evidence="3" type="ORF">B5C34_10290</name>
</gene>
<accession>A0A219B615</accession>
<name>A0A219B615_9SPHN</name>
<feature type="domain" description="Peptidase S9 prolyl oligopeptidase catalytic" evidence="2">
    <location>
        <begin position="484"/>
        <end position="690"/>
    </location>
</feature>
<evidence type="ECO:0000313" key="4">
    <source>
        <dbReference type="Proteomes" id="UP000198462"/>
    </source>
</evidence>
<protein>
    <recommendedName>
        <fullName evidence="2">Peptidase S9 prolyl oligopeptidase catalytic domain-containing protein</fullName>
    </recommendedName>
</protein>
<dbReference type="GO" id="GO:0004252">
    <property type="term" value="F:serine-type endopeptidase activity"/>
    <property type="evidence" value="ECO:0007669"/>
    <property type="project" value="TreeGrafter"/>
</dbReference>
<dbReference type="SUPFAM" id="SSF53474">
    <property type="entry name" value="alpha/beta-Hydrolases"/>
    <property type="match status" value="1"/>
</dbReference>
<dbReference type="InterPro" id="IPR029058">
    <property type="entry name" value="AB_hydrolase_fold"/>
</dbReference>
<evidence type="ECO:0000259" key="2">
    <source>
        <dbReference type="Pfam" id="PF00326"/>
    </source>
</evidence>